<dbReference type="AlphaFoldDB" id="K2RYT3"/>
<dbReference type="OrthoDB" id="10452126at2759"/>
<evidence type="ECO:0008006" key="3">
    <source>
        <dbReference type="Google" id="ProtNLM"/>
    </source>
</evidence>
<reference evidence="1 2" key="1">
    <citation type="journal article" date="2012" name="BMC Genomics">
        <title>Tools to kill: Genome of one of the most destructive plant pathogenic fungi Macrophomina phaseolina.</title>
        <authorList>
            <person name="Islam M.S."/>
            <person name="Haque M.S."/>
            <person name="Islam M.M."/>
            <person name="Emdad E.M."/>
            <person name="Halim A."/>
            <person name="Hossen Q.M.M."/>
            <person name="Hossain M.Z."/>
            <person name="Ahmed B."/>
            <person name="Rahim S."/>
            <person name="Rahman M.S."/>
            <person name="Alam M.M."/>
            <person name="Hou S."/>
            <person name="Wan X."/>
            <person name="Saito J.A."/>
            <person name="Alam M."/>
        </authorList>
    </citation>
    <scope>NUCLEOTIDE SEQUENCE [LARGE SCALE GENOMIC DNA]</scope>
    <source>
        <strain evidence="1 2">MS6</strain>
    </source>
</reference>
<evidence type="ECO:0000313" key="2">
    <source>
        <dbReference type="Proteomes" id="UP000007129"/>
    </source>
</evidence>
<dbReference type="VEuPathDB" id="FungiDB:MPH_13352"/>
<protein>
    <recommendedName>
        <fullName evidence="3">BAH domain-containing protein</fullName>
    </recommendedName>
</protein>
<evidence type="ECO:0000313" key="1">
    <source>
        <dbReference type="EMBL" id="EKG09565.1"/>
    </source>
</evidence>
<dbReference type="HOGENOM" id="CLU_1713623_0_0_1"/>
<comment type="caution">
    <text evidence="1">The sequence shown here is derived from an EMBL/GenBank/DDBJ whole genome shotgun (WGS) entry which is preliminary data.</text>
</comment>
<proteinExistence type="predicted"/>
<dbReference type="EMBL" id="AHHD01000610">
    <property type="protein sequence ID" value="EKG09565.1"/>
    <property type="molecule type" value="Genomic_DNA"/>
</dbReference>
<sequence length="153" mass="17658">MFQVGDLVWIRLTGEPDALAEIVEAKAVGDGISRILIRIFWCYSRRDVLYIMRQSYPKRFAASYKYVKSNHTQVILWDTIQRKITETERRLILPKKVLGRSRKPFRICNPSAPEVSWSGEVLVSTFDSGRSVKHAARWSLLSFTSSSNATWFT</sequence>
<accession>K2RYT3</accession>
<dbReference type="Proteomes" id="UP000007129">
    <property type="component" value="Unassembled WGS sequence"/>
</dbReference>
<gene>
    <name evidence="1" type="ORF">MPH_13352</name>
</gene>
<name>K2RYT3_MACPH</name>
<dbReference type="InParanoid" id="K2RYT3"/>
<organism evidence="1 2">
    <name type="scientific">Macrophomina phaseolina (strain MS6)</name>
    <name type="common">Charcoal rot fungus</name>
    <dbReference type="NCBI Taxonomy" id="1126212"/>
    <lineage>
        <taxon>Eukaryota</taxon>
        <taxon>Fungi</taxon>
        <taxon>Dikarya</taxon>
        <taxon>Ascomycota</taxon>
        <taxon>Pezizomycotina</taxon>
        <taxon>Dothideomycetes</taxon>
        <taxon>Dothideomycetes incertae sedis</taxon>
        <taxon>Botryosphaeriales</taxon>
        <taxon>Botryosphaeriaceae</taxon>
        <taxon>Macrophomina</taxon>
    </lineage>
</organism>